<gene>
    <name evidence="2" type="ORF">C8F04DRAFT_1255904</name>
</gene>
<organism evidence="2 3">
    <name type="scientific">Mycena alexandri</name>
    <dbReference type="NCBI Taxonomy" id="1745969"/>
    <lineage>
        <taxon>Eukaryota</taxon>
        <taxon>Fungi</taxon>
        <taxon>Dikarya</taxon>
        <taxon>Basidiomycota</taxon>
        <taxon>Agaricomycotina</taxon>
        <taxon>Agaricomycetes</taxon>
        <taxon>Agaricomycetidae</taxon>
        <taxon>Agaricales</taxon>
        <taxon>Marasmiineae</taxon>
        <taxon>Mycenaceae</taxon>
        <taxon>Mycena</taxon>
    </lineage>
</organism>
<evidence type="ECO:0000256" key="1">
    <source>
        <dbReference type="SAM" id="MobiDB-lite"/>
    </source>
</evidence>
<feature type="compositionally biased region" description="Polar residues" evidence="1">
    <location>
        <begin position="16"/>
        <end position="30"/>
    </location>
</feature>
<proteinExistence type="predicted"/>
<name>A0AAD6XAY9_9AGAR</name>
<keyword evidence="3" id="KW-1185">Reference proteome</keyword>
<accession>A0AAD6XAY9</accession>
<sequence length="416" mass="45323">MISLSSHHIARPKPRSASSLGSIQPSTQTKPLDHRPPPFSDDFDGSIARHGVFFGGSSPTSNPPSKSLYDSLFCSRPYGFPMNNCTRNQLQTLESAIHQTGTRCTKWSQRVAENGLRLCETTNEMQGRDLFDLWCVFSYSAISDCSFSSSPRFSPLVALQLPRSCPPPSGHRFCVAGWGGDVRIIVLLVAAGLRSAFASGCWGGDAVHNLPANMSSIGGRRRDQHASVAGIHGVSNGRARPLGAAWRRERAASVSRTRLPAPTYTPFSYACVYATHRHPHVRCVCRPRVHGRAVYEGVAEHRAAVPARADVAAFVASTPYTLETPRVRPELRVCGAYSAPALVTGHVSTVDRIPHECAASRLTLDWVAHPDVVRNVRAEQRFVTSCTLPIWSTMLIFFKTSGVCFVLAVADDVKST</sequence>
<evidence type="ECO:0000313" key="3">
    <source>
        <dbReference type="Proteomes" id="UP001218188"/>
    </source>
</evidence>
<reference evidence="2" key="1">
    <citation type="submission" date="2023-03" db="EMBL/GenBank/DDBJ databases">
        <title>Massive genome expansion in bonnet fungi (Mycena s.s.) driven by repeated elements and novel gene families across ecological guilds.</title>
        <authorList>
            <consortium name="Lawrence Berkeley National Laboratory"/>
            <person name="Harder C.B."/>
            <person name="Miyauchi S."/>
            <person name="Viragh M."/>
            <person name="Kuo A."/>
            <person name="Thoen E."/>
            <person name="Andreopoulos B."/>
            <person name="Lu D."/>
            <person name="Skrede I."/>
            <person name="Drula E."/>
            <person name="Henrissat B."/>
            <person name="Morin E."/>
            <person name="Kohler A."/>
            <person name="Barry K."/>
            <person name="LaButti K."/>
            <person name="Morin E."/>
            <person name="Salamov A."/>
            <person name="Lipzen A."/>
            <person name="Mereny Z."/>
            <person name="Hegedus B."/>
            <person name="Baldrian P."/>
            <person name="Stursova M."/>
            <person name="Weitz H."/>
            <person name="Taylor A."/>
            <person name="Grigoriev I.V."/>
            <person name="Nagy L.G."/>
            <person name="Martin F."/>
            <person name="Kauserud H."/>
        </authorList>
    </citation>
    <scope>NUCLEOTIDE SEQUENCE</scope>
    <source>
        <strain evidence="2">CBHHK200</strain>
    </source>
</reference>
<dbReference type="Proteomes" id="UP001218188">
    <property type="component" value="Unassembled WGS sequence"/>
</dbReference>
<feature type="region of interest" description="Disordered" evidence="1">
    <location>
        <begin position="1"/>
        <end position="41"/>
    </location>
</feature>
<evidence type="ECO:0000313" key="2">
    <source>
        <dbReference type="EMBL" id="KAJ7038619.1"/>
    </source>
</evidence>
<dbReference type="AlphaFoldDB" id="A0AAD6XAY9"/>
<comment type="caution">
    <text evidence="2">The sequence shown here is derived from an EMBL/GenBank/DDBJ whole genome shotgun (WGS) entry which is preliminary data.</text>
</comment>
<dbReference type="EMBL" id="JARJCM010000031">
    <property type="protein sequence ID" value="KAJ7038619.1"/>
    <property type="molecule type" value="Genomic_DNA"/>
</dbReference>
<protein>
    <submittedName>
        <fullName evidence="2">Uncharacterized protein</fullName>
    </submittedName>
</protein>